<reference evidence="3" key="1">
    <citation type="submission" date="2016-10" db="EMBL/GenBank/DDBJ databases">
        <authorList>
            <person name="Varghese N."/>
            <person name="Submissions S."/>
        </authorList>
    </citation>
    <scope>NUCLEOTIDE SEQUENCE [LARGE SCALE GENOMIC DNA]</scope>
    <source>
        <strain evidence="3">DSM 45789</strain>
    </source>
</reference>
<accession>A0A1I6SF86</accession>
<keyword evidence="1" id="KW-1133">Transmembrane helix</keyword>
<keyword evidence="1" id="KW-0812">Transmembrane</keyword>
<proteinExistence type="predicted"/>
<feature type="transmembrane region" description="Helical" evidence="1">
    <location>
        <begin position="6"/>
        <end position="24"/>
    </location>
</feature>
<evidence type="ECO:0008006" key="4">
    <source>
        <dbReference type="Google" id="ProtNLM"/>
    </source>
</evidence>
<dbReference type="EMBL" id="FPAA01000007">
    <property type="protein sequence ID" value="SFS75635.1"/>
    <property type="molecule type" value="Genomic_DNA"/>
</dbReference>
<keyword evidence="3" id="KW-1185">Reference proteome</keyword>
<gene>
    <name evidence="2" type="ORF">SAMN05444972_10742</name>
</gene>
<name>A0A1I6SF86_9BACL</name>
<evidence type="ECO:0000313" key="2">
    <source>
        <dbReference type="EMBL" id="SFS75635.1"/>
    </source>
</evidence>
<sequence>MEKSKVGTFFFSFVPGLGHFYLGLMNRGLQLMTAFFGLAFLFNFLEFSLSFFLPILWFYGMFDALQQHQRLREEGHLEDHPFVPWSLTTNRQTVGRWIGWVLIACGILLLIDRILPEVIGWDTYTMVRTGLIALLMIAIGYRIISGKPILPAQSMQKEEERRP</sequence>
<protein>
    <recommendedName>
        <fullName evidence="4">TM2 domain-containing protein</fullName>
    </recommendedName>
</protein>
<dbReference type="AlphaFoldDB" id="A0A1I6SF86"/>
<dbReference type="Proteomes" id="UP000198660">
    <property type="component" value="Unassembled WGS sequence"/>
</dbReference>
<dbReference type="RefSeq" id="WP_091837164.1">
    <property type="nucleotide sequence ID" value="NZ_FPAA01000007.1"/>
</dbReference>
<feature type="transmembrane region" description="Helical" evidence="1">
    <location>
        <begin position="36"/>
        <end position="59"/>
    </location>
</feature>
<organism evidence="2 3">
    <name type="scientific">Marininema halotolerans</name>
    <dbReference type="NCBI Taxonomy" id="1155944"/>
    <lineage>
        <taxon>Bacteria</taxon>
        <taxon>Bacillati</taxon>
        <taxon>Bacillota</taxon>
        <taxon>Bacilli</taxon>
        <taxon>Bacillales</taxon>
        <taxon>Thermoactinomycetaceae</taxon>
        <taxon>Marininema</taxon>
    </lineage>
</organism>
<dbReference type="OrthoDB" id="82335at2"/>
<feature type="transmembrane region" description="Helical" evidence="1">
    <location>
        <begin position="97"/>
        <end position="115"/>
    </location>
</feature>
<evidence type="ECO:0000256" key="1">
    <source>
        <dbReference type="SAM" id="Phobius"/>
    </source>
</evidence>
<evidence type="ECO:0000313" key="3">
    <source>
        <dbReference type="Proteomes" id="UP000198660"/>
    </source>
</evidence>
<feature type="transmembrane region" description="Helical" evidence="1">
    <location>
        <begin position="127"/>
        <end position="144"/>
    </location>
</feature>
<keyword evidence="1" id="KW-0472">Membrane</keyword>